<sequence>MLFNNKKKQFAEDRIQKILIPIFDEMELQNVALDDLGSQTLMVYYYGMLVHLGHADDVDNKLVLNQFTRDLMEYFDYSMDEAVEWALNIEHFVETQEYDTTNVLFEHGYEALDDLNDGEQAEVKKDYSDIVDHLKAYEAENPDAVPEEQVSPMEDLMHGSQDSSETQENDDSGHWSLNVDLINQFIENDWFQQYEELNEKKLEKLSEQWSKLSFENFSLDRSNEVSMNLSQAQLEQWNNLVYEYIGSYQDSIKFVIDGSWGSEVSDELKKKLTNNIAAQLLMLIITSSFIDIEEIPYYAELKKILLDGYIYTKWEGQYPDGKLGIYKN</sequence>
<accession>A0A3P2RK14</accession>
<dbReference type="OrthoDB" id="1426432at2"/>
<dbReference type="InterPro" id="IPR029075">
    <property type="entry name" value="Imm48"/>
</dbReference>
<dbReference type="AlphaFoldDB" id="A0A3P2RK14"/>
<dbReference type="Pfam" id="PF15574">
    <property type="entry name" value="Imm48"/>
    <property type="match status" value="1"/>
</dbReference>
<evidence type="ECO:0000313" key="2">
    <source>
        <dbReference type="Proteomes" id="UP000275836"/>
    </source>
</evidence>
<dbReference type="Proteomes" id="UP000275836">
    <property type="component" value="Unassembled WGS sequence"/>
</dbReference>
<name>A0A3P2RK14_WEIVI</name>
<reference evidence="1 2" key="1">
    <citation type="submission" date="2018-10" db="EMBL/GenBank/DDBJ databases">
        <title>Draft genome sequence of Weissella viridescens UCO-SMC3.</title>
        <authorList>
            <person name="Garcia-Cancino A."/>
            <person name="Espinoza-Monje M."/>
            <person name="Albarracin L."/>
            <person name="Garcia-Castillo V."/>
            <person name="Campos-Martin J."/>
            <person name="Nakano Y."/>
            <person name="Guitierrez-Zamorano C."/>
            <person name="Ikeda-Ohtsubo W."/>
            <person name="Morita H."/>
            <person name="Kitazawa H."/>
            <person name="Villena J."/>
        </authorList>
    </citation>
    <scope>NUCLEOTIDE SEQUENCE [LARGE SCALE GENOMIC DNA]</scope>
    <source>
        <strain evidence="1 2">UCO-SMC3</strain>
    </source>
</reference>
<proteinExistence type="predicted"/>
<dbReference type="EMBL" id="RHGY01000006">
    <property type="protein sequence ID" value="RRG17758.1"/>
    <property type="molecule type" value="Genomic_DNA"/>
</dbReference>
<organism evidence="1 2">
    <name type="scientific">Weissella viridescens</name>
    <name type="common">Lactobacillus viridescens</name>
    <dbReference type="NCBI Taxonomy" id="1629"/>
    <lineage>
        <taxon>Bacteria</taxon>
        <taxon>Bacillati</taxon>
        <taxon>Bacillota</taxon>
        <taxon>Bacilli</taxon>
        <taxon>Lactobacillales</taxon>
        <taxon>Lactobacillaceae</taxon>
        <taxon>Weissella</taxon>
    </lineage>
</organism>
<gene>
    <name evidence="1" type="ORF">D3P96_06270</name>
</gene>
<comment type="caution">
    <text evidence="1">The sequence shown here is derived from an EMBL/GenBank/DDBJ whole genome shotgun (WGS) entry which is preliminary data.</text>
</comment>
<evidence type="ECO:0000313" key="1">
    <source>
        <dbReference type="EMBL" id="RRG17758.1"/>
    </source>
</evidence>
<protein>
    <submittedName>
        <fullName evidence="1">Uncharacterized protein</fullName>
    </submittedName>
</protein>
<dbReference type="RefSeq" id="WP_124943512.1">
    <property type="nucleotide sequence ID" value="NZ_RHGY01000006.1"/>
</dbReference>